<organism evidence="3 4">
    <name type="scientific">Planococcus kocurii</name>
    <dbReference type="NCBI Taxonomy" id="1374"/>
    <lineage>
        <taxon>Bacteria</taxon>
        <taxon>Bacillati</taxon>
        <taxon>Bacillota</taxon>
        <taxon>Bacilli</taxon>
        <taxon>Bacillales</taxon>
        <taxon>Caryophanaceae</taxon>
        <taxon>Planococcus</taxon>
    </lineage>
</organism>
<sequence>MMTPSEVCKQLNISPSTLRKYSLRFESEGILFKRNKSNSRIYTVTEVAALRESMTVTKSGDVTFENAVREAAEGLKGASTITPENGVTSTPPRRHDAVATAVILKKLEDLEEENRSLKEEMRKRDSLFVEVLEEMKNKLDRIEENQKQLAAPMPEESELDSPESSSQQPESEPETVTPKKDTRGLWARIWNK</sequence>
<dbReference type="SUPFAM" id="SSF46955">
    <property type="entry name" value="Putative DNA-binding domain"/>
    <property type="match status" value="1"/>
</dbReference>
<evidence type="ECO:0000313" key="4">
    <source>
        <dbReference type="Proteomes" id="UP000065533"/>
    </source>
</evidence>
<accession>A0ABM5WV17</accession>
<dbReference type="Gene3D" id="1.10.1660.10">
    <property type="match status" value="1"/>
</dbReference>
<geneLocation type="plasmid" evidence="3 4">
    <name>unnamed</name>
</geneLocation>
<dbReference type="Proteomes" id="UP000065533">
    <property type="component" value="Plasmid unnamed"/>
</dbReference>
<evidence type="ECO:0000313" key="3">
    <source>
        <dbReference type="EMBL" id="ALS77134.1"/>
    </source>
</evidence>
<reference evidence="3" key="1">
    <citation type="submission" date="2016-01" db="EMBL/GenBank/DDBJ databases">
        <title>Complete genome of Planococcus kocurri type strain.</title>
        <authorList>
            <person name="See-Too W.S."/>
        </authorList>
    </citation>
    <scope>NUCLEOTIDE SEQUENCE [LARGE SCALE GENOMIC DNA]</scope>
    <source>
        <strain evidence="3">ATCC 43650</strain>
        <plasmid evidence="3">unnamed</plasmid>
    </source>
</reference>
<dbReference type="Pfam" id="PF13411">
    <property type="entry name" value="MerR_1"/>
    <property type="match status" value="1"/>
</dbReference>
<feature type="domain" description="HTH merR-type" evidence="2">
    <location>
        <begin position="2"/>
        <end position="66"/>
    </location>
</feature>
<name>A0ABM5WV17_9BACL</name>
<keyword evidence="3" id="KW-0614">Plasmid</keyword>
<protein>
    <recommendedName>
        <fullName evidence="2">HTH merR-type domain-containing protein</fullName>
    </recommendedName>
</protein>
<gene>
    <name evidence="3" type="ORF">AUO94_00025</name>
</gene>
<dbReference type="EMBL" id="CP013660">
    <property type="protein sequence ID" value="ALS77134.1"/>
    <property type="molecule type" value="Genomic_DNA"/>
</dbReference>
<dbReference type="InterPro" id="IPR000551">
    <property type="entry name" value="MerR-type_HTH_dom"/>
</dbReference>
<evidence type="ECO:0000256" key="1">
    <source>
        <dbReference type="SAM" id="MobiDB-lite"/>
    </source>
</evidence>
<evidence type="ECO:0000259" key="2">
    <source>
        <dbReference type="Pfam" id="PF13411"/>
    </source>
</evidence>
<keyword evidence="4" id="KW-1185">Reference proteome</keyword>
<proteinExistence type="predicted"/>
<dbReference type="RefSeq" id="WP_058383826.1">
    <property type="nucleotide sequence ID" value="NZ_CP013660.2"/>
</dbReference>
<feature type="region of interest" description="Disordered" evidence="1">
    <location>
        <begin position="140"/>
        <end position="192"/>
    </location>
</feature>
<dbReference type="InterPro" id="IPR009061">
    <property type="entry name" value="DNA-bd_dom_put_sf"/>
</dbReference>